<feature type="chain" id="PRO_5045754867" description="Lipoprotein" evidence="1">
    <location>
        <begin position="22"/>
        <end position="88"/>
    </location>
</feature>
<evidence type="ECO:0000313" key="3">
    <source>
        <dbReference type="Proteomes" id="UP000599179"/>
    </source>
</evidence>
<dbReference type="Proteomes" id="UP000599179">
    <property type="component" value="Unassembled WGS sequence"/>
</dbReference>
<reference evidence="3" key="1">
    <citation type="journal article" date="2019" name="Int. J. Syst. Evol. Microbiol.">
        <title>The Global Catalogue of Microorganisms (GCM) 10K type strain sequencing project: providing services to taxonomists for standard genome sequencing and annotation.</title>
        <authorList>
            <consortium name="The Broad Institute Genomics Platform"/>
            <consortium name="The Broad Institute Genome Sequencing Center for Infectious Disease"/>
            <person name="Wu L."/>
            <person name="Ma J."/>
        </authorList>
    </citation>
    <scope>NUCLEOTIDE SEQUENCE [LARGE SCALE GENOMIC DNA]</scope>
    <source>
        <strain evidence="3">CGMCC 1.12931</strain>
    </source>
</reference>
<sequence length="88" mass="9379">MKKLSLLLTLTLGLFIASCSSDDDSGSKNNNCVTCEIELFGTVNTTDYCDNGDGTVTVTAEGEEEVVDLEGATFHQFISAFEQLGSCN</sequence>
<keyword evidence="1" id="KW-0732">Signal</keyword>
<evidence type="ECO:0008006" key="4">
    <source>
        <dbReference type="Google" id="ProtNLM"/>
    </source>
</evidence>
<feature type="signal peptide" evidence="1">
    <location>
        <begin position="1"/>
        <end position="21"/>
    </location>
</feature>
<evidence type="ECO:0000313" key="2">
    <source>
        <dbReference type="EMBL" id="GGE28092.1"/>
    </source>
</evidence>
<organism evidence="2 3">
    <name type="scientific">Psychroflexus planctonicus</name>
    <dbReference type="NCBI Taxonomy" id="1526575"/>
    <lineage>
        <taxon>Bacteria</taxon>
        <taxon>Pseudomonadati</taxon>
        <taxon>Bacteroidota</taxon>
        <taxon>Flavobacteriia</taxon>
        <taxon>Flavobacteriales</taxon>
        <taxon>Flavobacteriaceae</taxon>
        <taxon>Psychroflexus</taxon>
    </lineage>
</organism>
<name>A0ABQ1SER5_9FLAO</name>
<comment type="caution">
    <text evidence="2">The sequence shown here is derived from an EMBL/GenBank/DDBJ whole genome shotgun (WGS) entry which is preliminary data.</text>
</comment>
<accession>A0ABQ1SER5</accession>
<evidence type="ECO:0000256" key="1">
    <source>
        <dbReference type="SAM" id="SignalP"/>
    </source>
</evidence>
<protein>
    <recommendedName>
        <fullName evidence="4">Lipoprotein</fullName>
    </recommendedName>
</protein>
<dbReference type="RefSeq" id="WP_188457613.1">
    <property type="nucleotide sequence ID" value="NZ_BMGM01000002.1"/>
</dbReference>
<dbReference type="PROSITE" id="PS51257">
    <property type="entry name" value="PROKAR_LIPOPROTEIN"/>
    <property type="match status" value="1"/>
</dbReference>
<proteinExistence type="predicted"/>
<keyword evidence="3" id="KW-1185">Reference proteome</keyword>
<gene>
    <name evidence="2" type="ORF">GCM10010832_06030</name>
</gene>
<dbReference type="EMBL" id="BMGM01000002">
    <property type="protein sequence ID" value="GGE28092.1"/>
    <property type="molecule type" value="Genomic_DNA"/>
</dbReference>